<organism evidence="2 3">
    <name type="scientific">Pseudomonas syringae pv. coryli</name>
    <dbReference type="NCBI Taxonomy" id="317659"/>
    <lineage>
        <taxon>Bacteria</taxon>
        <taxon>Pseudomonadati</taxon>
        <taxon>Pseudomonadota</taxon>
        <taxon>Gammaproteobacteria</taxon>
        <taxon>Pseudomonadales</taxon>
        <taxon>Pseudomonadaceae</taxon>
        <taxon>Pseudomonas</taxon>
    </lineage>
</organism>
<reference evidence="2 3" key="1">
    <citation type="submission" date="2015-09" db="EMBL/GenBank/DDBJ databases">
        <title>Genome announcement of multiple Pseudomonas syringae strains.</title>
        <authorList>
            <person name="Thakur S."/>
            <person name="Wang P.W."/>
            <person name="Gong Y."/>
            <person name="Weir B.S."/>
            <person name="Guttman D.S."/>
        </authorList>
    </citation>
    <scope>NUCLEOTIDE SEQUENCE [LARGE SCALE GENOMIC DNA]</scope>
    <source>
        <strain evidence="2 3">ICMP17001</strain>
    </source>
</reference>
<comment type="caution">
    <text evidence="2">The sequence shown here is derived from an EMBL/GenBank/DDBJ whole genome shotgun (WGS) entry which is preliminary data.</text>
</comment>
<dbReference type="Pfam" id="PF07217">
    <property type="entry name" value="Het-C"/>
    <property type="match status" value="1"/>
</dbReference>
<evidence type="ECO:0000313" key="3">
    <source>
        <dbReference type="Proteomes" id="UP000051335"/>
    </source>
</evidence>
<dbReference type="PATRIC" id="fig|317659.3.peg.5003"/>
<evidence type="ECO:0000313" key="2">
    <source>
        <dbReference type="EMBL" id="KPW92877.1"/>
    </source>
</evidence>
<gene>
    <name evidence="2" type="ORF">ALO75_03219</name>
</gene>
<proteinExistence type="predicted"/>
<dbReference type="AlphaFoldDB" id="A0A0P9Q553"/>
<dbReference type="InterPro" id="IPR010816">
    <property type="entry name" value="Het-C"/>
</dbReference>
<keyword evidence="3" id="KW-1185">Reference proteome</keyword>
<name>A0A0P9Q553_9PSED</name>
<dbReference type="EMBL" id="LJQC01000817">
    <property type="protein sequence ID" value="KPW92877.1"/>
    <property type="molecule type" value="Genomic_DNA"/>
</dbReference>
<evidence type="ECO:0000256" key="1">
    <source>
        <dbReference type="SAM" id="MobiDB-lite"/>
    </source>
</evidence>
<protein>
    <submittedName>
        <fullName evidence="2">PhcA</fullName>
    </submittedName>
</protein>
<accession>A0A0P9Q553</accession>
<dbReference type="Proteomes" id="UP000051335">
    <property type="component" value="Unassembled WGS sequence"/>
</dbReference>
<feature type="region of interest" description="Disordered" evidence="1">
    <location>
        <begin position="19"/>
        <end position="42"/>
    </location>
</feature>
<sequence length="99" mass="10978">MNPPHNASRNPAAVIDQNMATHSEPLPTPLGFEAGEGDKHKHTHGAIESVLESAGFRPEEIRAIYFGNWLRDYSQLLDPKIVRATSMPKSFPTCFPVTH</sequence>